<feature type="domain" description="HTH LytTR-type" evidence="3">
    <location>
        <begin position="129"/>
        <end position="232"/>
    </location>
</feature>
<dbReference type="InterPro" id="IPR007492">
    <property type="entry name" value="LytTR_DNA-bd_dom"/>
</dbReference>
<dbReference type="CDD" id="cd17532">
    <property type="entry name" value="REC_LytTR_AlgR-like"/>
    <property type="match status" value="1"/>
</dbReference>
<dbReference type="EMBL" id="QJKB01000002">
    <property type="protein sequence ID" value="PXX45378.1"/>
    <property type="molecule type" value="Genomic_DNA"/>
</dbReference>
<dbReference type="GO" id="GO:0003677">
    <property type="term" value="F:DNA binding"/>
    <property type="evidence" value="ECO:0007669"/>
    <property type="project" value="InterPro"/>
</dbReference>
<accession>A0A318JBA0</accession>
<keyword evidence="1" id="KW-0597">Phosphoprotein</keyword>
<dbReference type="OrthoDB" id="8889669at2"/>
<dbReference type="PANTHER" id="PTHR37299">
    <property type="entry name" value="TRANSCRIPTIONAL REGULATOR-RELATED"/>
    <property type="match status" value="1"/>
</dbReference>
<dbReference type="InterPro" id="IPR011006">
    <property type="entry name" value="CheY-like_superfamily"/>
</dbReference>
<dbReference type="Gene3D" id="2.40.50.1020">
    <property type="entry name" value="LytTr DNA-binding domain"/>
    <property type="match status" value="1"/>
</dbReference>
<dbReference type="SMART" id="SM00850">
    <property type="entry name" value="LytTR"/>
    <property type="match status" value="1"/>
</dbReference>
<name>A0A318JBA0_9BURK</name>
<evidence type="ECO:0000259" key="3">
    <source>
        <dbReference type="PROSITE" id="PS50930"/>
    </source>
</evidence>
<dbReference type="SMART" id="SM00448">
    <property type="entry name" value="REC"/>
    <property type="match status" value="1"/>
</dbReference>
<dbReference type="InterPro" id="IPR046947">
    <property type="entry name" value="LytR-like"/>
</dbReference>
<dbReference type="PROSITE" id="PS50930">
    <property type="entry name" value="HTH_LYTTR"/>
    <property type="match status" value="1"/>
</dbReference>
<evidence type="ECO:0000313" key="5">
    <source>
        <dbReference type="Proteomes" id="UP000247792"/>
    </source>
</evidence>
<evidence type="ECO:0000313" key="4">
    <source>
        <dbReference type="EMBL" id="PXX45378.1"/>
    </source>
</evidence>
<evidence type="ECO:0000256" key="1">
    <source>
        <dbReference type="PROSITE-ProRule" id="PRU00169"/>
    </source>
</evidence>
<dbReference type="PANTHER" id="PTHR37299:SF1">
    <property type="entry name" value="STAGE 0 SPORULATION PROTEIN A HOMOLOG"/>
    <property type="match status" value="1"/>
</dbReference>
<dbReference type="RefSeq" id="WP_110254810.1">
    <property type="nucleotide sequence ID" value="NZ_QJKB01000002.1"/>
</dbReference>
<organism evidence="4 5">
    <name type="scientific">Undibacterium pigrum</name>
    <dbReference type="NCBI Taxonomy" id="401470"/>
    <lineage>
        <taxon>Bacteria</taxon>
        <taxon>Pseudomonadati</taxon>
        <taxon>Pseudomonadota</taxon>
        <taxon>Betaproteobacteria</taxon>
        <taxon>Burkholderiales</taxon>
        <taxon>Oxalobacteraceae</taxon>
        <taxon>Undibacterium</taxon>
    </lineage>
</organism>
<reference evidence="4 5" key="1">
    <citation type="submission" date="2018-05" db="EMBL/GenBank/DDBJ databases">
        <title>Genomic Encyclopedia of Type Strains, Phase IV (KMG-IV): sequencing the most valuable type-strain genomes for metagenomic binning, comparative biology and taxonomic classification.</title>
        <authorList>
            <person name="Goeker M."/>
        </authorList>
    </citation>
    <scope>NUCLEOTIDE SEQUENCE [LARGE SCALE GENOMIC DNA]</scope>
    <source>
        <strain evidence="4 5">DSM 19792</strain>
    </source>
</reference>
<dbReference type="InterPro" id="IPR001789">
    <property type="entry name" value="Sig_transdc_resp-reg_receiver"/>
</dbReference>
<dbReference type="Pfam" id="PF00072">
    <property type="entry name" value="Response_reg"/>
    <property type="match status" value="1"/>
</dbReference>
<dbReference type="AlphaFoldDB" id="A0A318JBA0"/>
<gene>
    <name evidence="4" type="ORF">DFR42_102606</name>
</gene>
<proteinExistence type="predicted"/>
<dbReference type="Proteomes" id="UP000247792">
    <property type="component" value="Unassembled WGS sequence"/>
</dbReference>
<dbReference type="GO" id="GO:0000156">
    <property type="term" value="F:phosphorelay response regulator activity"/>
    <property type="evidence" value="ECO:0007669"/>
    <property type="project" value="InterPro"/>
</dbReference>
<protein>
    <submittedName>
        <fullName evidence="4">LytTR family two component transcriptional regulator</fullName>
    </submittedName>
</protein>
<comment type="caution">
    <text evidence="4">The sequence shown here is derived from an EMBL/GenBank/DDBJ whole genome shotgun (WGS) entry which is preliminary data.</text>
</comment>
<sequence>MKILIVDDEAYARDKLRRLVAEHAADALVSEARDGREALECIQKQQPDLVFLDIQMPEMDGITVASQLSAPVPLIIFVTAYDQFALQAFDANAIDYLLKPYDEARFLRALQKVQERRVGTKKAQAEQHLLLNEKGRVTVIRLADILRLEAADNYVMIHTAQQQHMMRQTLSGLQERLGQGFVRCHRSHIVRLDQIAQILPAQKGDAELVLLNDTRLPCSRQHRDEVVQGLSR</sequence>
<evidence type="ECO:0000259" key="2">
    <source>
        <dbReference type="PROSITE" id="PS50110"/>
    </source>
</evidence>
<dbReference type="Gene3D" id="3.40.50.2300">
    <property type="match status" value="1"/>
</dbReference>
<dbReference type="PROSITE" id="PS50110">
    <property type="entry name" value="RESPONSE_REGULATORY"/>
    <property type="match status" value="1"/>
</dbReference>
<feature type="domain" description="Response regulatory" evidence="2">
    <location>
        <begin position="2"/>
        <end position="114"/>
    </location>
</feature>
<dbReference type="SUPFAM" id="SSF52172">
    <property type="entry name" value="CheY-like"/>
    <property type="match status" value="1"/>
</dbReference>
<feature type="modified residue" description="4-aspartylphosphate" evidence="1">
    <location>
        <position position="53"/>
    </location>
</feature>
<keyword evidence="5" id="KW-1185">Reference proteome</keyword>
<dbReference type="Pfam" id="PF04397">
    <property type="entry name" value="LytTR"/>
    <property type="match status" value="1"/>
</dbReference>